<sequence length="199" mass="21638">MVSSMAVGLTVALSGSYLLLNYSHGRPFFRQHSVILLPTALALSAAALLLISGVIGCMAATRTSVCLQGLFVYLLVVVLCLQATASALAYYHSDKVKAELSTLRGVFYNYSGSSQDPQARALQCCGVQDYRDWLETPWFNQSGHVPQSCCNSTFSACNGSLRAPWELYAQGCQVRLEEAVVFMLSLISWSLLPLVLVEV</sequence>
<dbReference type="PRINTS" id="PR00259">
    <property type="entry name" value="TMFOUR"/>
</dbReference>
<accession>A0A9Q0EUQ2</accession>
<dbReference type="SUPFAM" id="SSF48652">
    <property type="entry name" value="Tetraspanin"/>
    <property type="match status" value="1"/>
</dbReference>
<evidence type="ECO:0000313" key="8">
    <source>
        <dbReference type="EMBL" id="KAJ3612833.1"/>
    </source>
</evidence>
<proteinExistence type="inferred from homology"/>
<dbReference type="PIRSF" id="PIRSF002419">
    <property type="entry name" value="Tetraspanin"/>
    <property type="match status" value="1"/>
</dbReference>
<evidence type="ECO:0000313" key="9">
    <source>
        <dbReference type="Proteomes" id="UP001148018"/>
    </source>
</evidence>
<keyword evidence="4 7" id="KW-1133">Transmembrane helix</keyword>
<dbReference type="Gene3D" id="1.10.1450.10">
    <property type="entry name" value="Tetraspanin"/>
    <property type="match status" value="1"/>
</dbReference>
<name>A0A9Q0EUQ2_9TELE</name>
<gene>
    <name evidence="8" type="ORF">NHX12_019091</name>
</gene>
<dbReference type="OrthoDB" id="10033535at2759"/>
<dbReference type="PANTHER" id="PTHR19282">
    <property type="entry name" value="TETRASPANIN"/>
    <property type="match status" value="1"/>
</dbReference>
<evidence type="ECO:0000256" key="7">
    <source>
        <dbReference type="RuleBase" id="RU361218"/>
    </source>
</evidence>
<keyword evidence="9" id="KW-1185">Reference proteome</keyword>
<comment type="similarity">
    <text evidence="2 7">Belongs to the tetraspanin (TM4SF) family.</text>
</comment>
<dbReference type="GO" id="GO:0005886">
    <property type="term" value="C:plasma membrane"/>
    <property type="evidence" value="ECO:0007669"/>
    <property type="project" value="TreeGrafter"/>
</dbReference>
<comment type="caution">
    <text evidence="8">The sequence shown here is derived from an EMBL/GenBank/DDBJ whole genome shotgun (WGS) entry which is preliminary data.</text>
</comment>
<evidence type="ECO:0000256" key="3">
    <source>
        <dbReference type="ARBA" id="ARBA00022692"/>
    </source>
</evidence>
<feature type="transmembrane region" description="Helical" evidence="7">
    <location>
        <begin position="35"/>
        <end position="58"/>
    </location>
</feature>
<keyword evidence="6" id="KW-1015">Disulfide bond</keyword>
<evidence type="ECO:0000256" key="6">
    <source>
        <dbReference type="PIRSR" id="PIRSR002419-1"/>
    </source>
</evidence>
<feature type="disulfide bond" evidence="6">
    <location>
        <begin position="124"/>
        <end position="157"/>
    </location>
</feature>
<evidence type="ECO:0000256" key="5">
    <source>
        <dbReference type="ARBA" id="ARBA00023136"/>
    </source>
</evidence>
<feature type="transmembrane region" description="Helical" evidence="7">
    <location>
        <begin position="70"/>
        <end position="91"/>
    </location>
</feature>
<comment type="caution">
    <text evidence="7">Lacks conserved residue(s) required for the propagation of feature annotation.</text>
</comment>
<dbReference type="EMBL" id="JANIIK010000035">
    <property type="protein sequence ID" value="KAJ3612833.1"/>
    <property type="molecule type" value="Genomic_DNA"/>
</dbReference>
<dbReference type="InterPro" id="IPR008952">
    <property type="entry name" value="Tetraspanin_EC2_sf"/>
</dbReference>
<comment type="subcellular location">
    <subcellularLocation>
        <location evidence="1 7">Membrane</location>
        <topology evidence="1 7">Multi-pass membrane protein</topology>
    </subcellularLocation>
</comment>
<evidence type="ECO:0000256" key="4">
    <source>
        <dbReference type="ARBA" id="ARBA00022989"/>
    </source>
</evidence>
<evidence type="ECO:0000256" key="2">
    <source>
        <dbReference type="ARBA" id="ARBA00006840"/>
    </source>
</evidence>
<dbReference type="Pfam" id="PF00335">
    <property type="entry name" value="Tetraspanin"/>
    <property type="match status" value="1"/>
</dbReference>
<evidence type="ECO:0000256" key="1">
    <source>
        <dbReference type="ARBA" id="ARBA00004141"/>
    </source>
</evidence>
<keyword evidence="5 7" id="KW-0472">Membrane</keyword>
<dbReference type="PANTHER" id="PTHR19282:SF477">
    <property type="entry name" value="TETRASPANIN"/>
    <property type="match status" value="1"/>
</dbReference>
<dbReference type="InterPro" id="IPR018499">
    <property type="entry name" value="Tetraspanin/Peripherin"/>
</dbReference>
<protein>
    <recommendedName>
        <fullName evidence="7">Tetraspanin</fullName>
    </recommendedName>
</protein>
<keyword evidence="3 7" id="KW-0812">Transmembrane</keyword>
<dbReference type="Proteomes" id="UP001148018">
    <property type="component" value="Unassembled WGS sequence"/>
</dbReference>
<dbReference type="AlphaFoldDB" id="A0A9Q0EUQ2"/>
<dbReference type="InterPro" id="IPR000301">
    <property type="entry name" value="Tetraspanin_animals"/>
</dbReference>
<organism evidence="8 9">
    <name type="scientific">Muraenolepis orangiensis</name>
    <name type="common">Patagonian moray cod</name>
    <dbReference type="NCBI Taxonomy" id="630683"/>
    <lineage>
        <taxon>Eukaryota</taxon>
        <taxon>Metazoa</taxon>
        <taxon>Chordata</taxon>
        <taxon>Craniata</taxon>
        <taxon>Vertebrata</taxon>
        <taxon>Euteleostomi</taxon>
        <taxon>Actinopterygii</taxon>
        <taxon>Neopterygii</taxon>
        <taxon>Teleostei</taxon>
        <taxon>Neoteleostei</taxon>
        <taxon>Acanthomorphata</taxon>
        <taxon>Zeiogadaria</taxon>
        <taxon>Gadariae</taxon>
        <taxon>Gadiformes</taxon>
        <taxon>Muraenolepidoidei</taxon>
        <taxon>Muraenolepididae</taxon>
        <taxon>Muraenolepis</taxon>
    </lineage>
</organism>
<reference evidence="8" key="1">
    <citation type="submission" date="2022-07" db="EMBL/GenBank/DDBJ databases">
        <title>Chromosome-level genome of Muraenolepis orangiensis.</title>
        <authorList>
            <person name="Kim J."/>
        </authorList>
    </citation>
    <scope>NUCLEOTIDE SEQUENCE</scope>
    <source>
        <strain evidence="8">KU_S4_2022</strain>
        <tissue evidence="8">Muscle</tissue>
    </source>
</reference>